<dbReference type="EMBL" id="CP000254">
    <property type="protein sequence ID" value="ABD42653.1"/>
    <property type="molecule type" value="Genomic_DNA"/>
</dbReference>
<comment type="subcellular location">
    <subcellularLocation>
        <location evidence="2">Membrane</location>
    </subcellularLocation>
</comment>
<dbReference type="OrthoDB" id="8127at2157"/>
<protein>
    <recommendedName>
        <fullName evidence="3">histidine kinase</fullName>
        <ecNumber evidence="3">2.7.13.3</ecNumber>
    </recommendedName>
</protein>
<evidence type="ECO:0000256" key="11">
    <source>
        <dbReference type="SAM" id="Coils"/>
    </source>
</evidence>
<dbReference type="PROSITE" id="PS50109">
    <property type="entry name" value="HIS_KIN"/>
    <property type="match status" value="1"/>
</dbReference>
<feature type="domain" description="HAMP" evidence="13">
    <location>
        <begin position="74"/>
        <end position="121"/>
    </location>
</feature>
<dbReference type="EC" id="2.7.13.3" evidence="3"/>
<accession>Q2FRZ9</accession>
<dbReference type="PRINTS" id="PR00344">
    <property type="entry name" value="BCTRLSENSOR"/>
</dbReference>
<keyword evidence="9" id="KW-0902">Two-component regulatory system</keyword>
<evidence type="ECO:0000259" key="13">
    <source>
        <dbReference type="PROSITE" id="PS50885"/>
    </source>
</evidence>
<gene>
    <name evidence="14" type="ordered locus">Mhun_2965</name>
</gene>
<proteinExistence type="predicted"/>
<dbReference type="GeneID" id="25393592"/>
<keyword evidence="7 14" id="KW-0418">Kinase</keyword>
<dbReference type="InterPro" id="IPR003594">
    <property type="entry name" value="HATPase_dom"/>
</dbReference>
<evidence type="ECO:0000256" key="6">
    <source>
        <dbReference type="ARBA" id="ARBA00022692"/>
    </source>
</evidence>
<evidence type="ECO:0000313" key="15">
    <source>
        <dbReference type="Proteomes" id="UP000001941"/>
    </source>
</evidence>
<keyword evidence="15" id="KW-1185">Reference proteome</keyword>
<feature type="domain" description="Histidine kinase" evidence="12">
    <location>
        <begin position="248"/>
        <end position="346"/>
    </location>
</feature>
<dbReference type="EnsemblBacteria" id="ABD42653">
    <property type="protein sequence ID" value="ABD42653"/>
    <property type="gene ID" value="Mhun_2965"/>
</dbReference>
<keyword evidence="5 14" id="KW-0808">Transferase</keyword>
<evidence type="ECO:0000256" key="1">
    <source>
        <dbReference type="ARBA" id="ARBA00000085"/>
    </source>
</evidence>
<organism evidence="14 15">
    <name type="scientific">Methanospirillum hungatei JF-1 (strain ATCC 27890 / DSM 864 / NBRC 100397 / JF-1)</name>
    <dbReference type="NCBI Taxonomy" id="323259"/>
    <lineage>
        <taxon>Archaea</taxon>
        <taxon>Methanobacteriati</taxon>
        <taxon>Methanobacteriota</taxon>
        <taxon>Stenosarchaea group</taxon>
        <taxon>Methanomicrobia</taxon>
        <taxon>Methanomicrobiales</taxon>
        <taxon>Methanospirillaceae</taxon>
        <taxon>Methanospirillum</taxon>
    </lineage>
</organism>
<evidence type="ECO:0000313" key="14">
    <source>
        <dbReference type="EMBL" id="ABD42653.1"/>
    </source>
</evidence>
<evidence type="ECO:0000256" key="3">
    <source>
        <dbReference type="ARBA" id="ARBA00012438"/>
    </source>
</evidence>
<dbReference type="InterPro" id="IPR050428">
    <property type="entry name" value="TCS_sensor_his_kinase"/>
</dbReference>
<dbReference type="Pfam" id="PF00672">
    <property type="entry name" value="HAMP"/>
    <property type="match status" value="1"/>
</dbReference>
<dbReference type="GO" id="GO:0000160">
    <property type="term" value="P:phosphorelay signal transduction system"/>
    <property type="evidence" value="ECO:0007669"/>
    <property type="project" value="UniProtKB-KW"/>
</dbReference>
<reference evidence="15" key="1">
    <citation type="journal article" date="2016" name="Stand. Genomic Sci.">
        <title>Complete genome sequence of Methanospirillum hungatei type strain JF1.</title>
        <authorList>
            <person name="Gunsalus R.P."/>
            <person name="Cook L.E."/>
            <person name="Crable B."/>
            <person name="Rohlin L."/>
            <person name="McDonald E."/>
            <person name="Mouttaki H."/>
            <person name="Sieber J.R."/>
            <person name="Poweleit N."/>
            <person name="Zhou H."/>
            <person name="Lapidus A.L."/>
            <person name="Daligault H.E."/>
            <person name="Land M."/>
            <person name="Gilna P."/>
            <person name="Ivanova N."/>
            <person name="Kyrpides N."/>
            <person name="Culley D.E."/>
            <person name="McInerney M.J."/>
        </authorList>
    </citation>
    <scope>NUCLEOTIDE SEQUENCE [LARGE SCALE GENOMIC DNA]</scope>
    <source>
        <strain evidence="15">ATCC 27890 / DSM 864 / NBRC 100397 / JF-1</strain>
    </source>
</reference>
<dbReference type="InterPro" id="IPR004358">
    <property type="entry name" value="Sig_transdc_His_kin-like_C"/>
</dbReference>
<evidence type="ECO:0000256" key="8">
    <source>
        <dbReference type="ARBA" id="ARBA00022989"/>
    </source>
</evidence>
<dbReference type="Proteomes" id="UP000001941">
    <property type="component" value="Chromosome"/>
</dbReference>
<evidence type="ECO:0000256" key="2">
    <source>
        <dbReference type="ARBA" id="ARBA00004370"/>
    </source>
</evidence>
<dbReference type="SUPFAM" id="SSF55874">
    <property type="entry name" value="ATPase domain of HSP90 chaperone/DNA topoisomerase II/histidine kinase"/>
    <property type="match status" value="1"/>
</dbReference>
<dbReference type="KEGG" id="mhu:Mhun_2965"/>
<dbReference type="Gene3D" id="1.10.287.130">
    <property type="match status" value="1"/>
</dbReference>
<keyword evidence="11" id="KW-0175">Coiled coil</keyword>
<evidence type="ECO:0000259" key="12">
    <source>
        <dbReference type="PROSITE" id="PS50109"/>
    </source>
</evidence>
<dbReference type="AlphaFoldDB" id="Q2FRZ9"/>
<comment type="catalytic activity">
    <reaction evidence="1">
        <text>ATP + protein L-histidine = ADP + protein N-phospho-L-histidine.</text>
        <dbReference type="EC" id="2.7.13.3"/>
    </reaction>
</comment>
<keyword evidence="6" id="KW-0812">Transmembrane</keyword>
<sequence length="350" mass="39785">MTENSGQDALTLIEDMIEKGGDIPKDLPGSLEEQEKLKRILGKIHEMHSFISRMSEGDLDAKLSFRGYIAGPLKALQSSLRHLTWQAKMIAEGDLSQRVDFMGDFSLSFNRMVANLADNRDQLISRKEELERSYAALSQANNKLNILSSITRHDILNHVMVIVNYCFLLKEVITDPKLKKQLEAIEFSGKEIQHLIEFTRSYQDLGVLEPMWQRIPVIFTNPTISGLVKDISVQLPDQCYEIFADQMLVKVMYNLVENSIRHGGGVTEIRISYVDEQSLLRIIYEDNGSGISADEKEKVFKRGYGKNTGLGLFLIREILSITDISIKETGTPGKGVRFEMTVPEKYFRRC</sequence>
<dbReference type="PROSITE" id="PS50885">
    <property type="entry name" value="HAMP"/>
    <property type="match status" value="1"/>
</dbReference>
<dbReference type="GO" id="GO:0016020">
    <property type="term" value="C:membrane"/>
    <property type="evidence" value="ECO:0007669"/>
    <property type="project" value="UniProtKB-SubCell"/>
</dbReference>
<evidence type="ECO:0000256" key="9">
    <source>
        <dbReference type="ARBA" id="ARBA00023012"/>
    </source>
</evidence>
<dbReference type="HOGENOM" id="CLU_791342_0_0_2"/>
<dbReference type="PANTHER" id="PTHR45436:SF5">
    <property type="entry name" value="SENSOR HISTIDINE KINASE TRCS"/>
    <property type="match status" value="1"/>
</dbReference>
<feature type="coiled-coil region" evidence="11">
    <location>
        <begin position="113"/>
        <end position="147"/>
    </location>
</feature>
<dbReference type="PANTHER" id="PTHR45436">
    <property type="entry name" value="SENSOR HISTIDINE KINASE YKOH"/>
    <property type="match status" value="1"/>
</dbReference>
<dbReference type="GO" id="GO:0004673">
    <property type="term" value="F:protein histidine kinase activity"/>
    <property type="evidence" value="ECO:0007669"/>
    <property type="project" value="UniProtKB-EC"/>
</dbReference>
<keyword evidence="8" id="KW-1133">Transmembrane helix</keyword>
<dbReference type="CDD" id="cd06225">
    <property type="entry name" value="HAMP"/>
    <property type="match status" value="1"/>
</dbReference>
<dbReference type="Gene3D" id="3.30.565.10">
    <property type="entry name" value="Histidine kinase-like ATPase, C-terminal domain"/>
    <property type="match status" value="1"/>
</dbReference>
<dbReference type="eggNOG" id="arCOG02378">
    <property type="taxonomic scope" value="Archaea"/>
</dbReference>
<evidence type="ECO:0000256" key="10">
    <source>
        <dbReference type="ARBA" id="ARBA00023136"/>
    </source>
</evidence>
<keyword evidence="10" id="KW-0472">Membrane</keyword>
<dbReference type="SMART" id="SM00387">
    <property type="entry name" value="HATPase_c"/>
    <property type="match status" value="1"/>
</dbReference>
<dbReference type="InterPro" id="IPR036890">
    <property type="entry name" value="HATPase_C_sf"/>
</dbReference>
<dbReference type="STRING" id="323259.Mhun_2965"/>
<dbReference type="RefSeq" id="WP_011449906.1">
    <property type="nucleotide sequence ID" value="NC_007796.1"/>
</dbReference>
<keyword evidence="4" id="KW-0597">Phosphoprotein</keyword>
<dbReference type="InParanoid" id="Q2FRZ9"/>
<evidence type="ECO:0000256" key="7">
    <source>
        <dbReference type="ARBA" id="ARBA00022777"/>
    </source>
</evidence>
<evidence type="ECO:0000256" key="5">
    <source>
        <dbReference type="ARBA" id="ARBA00022679"/>
    </source>
</evidence>
<dbReference type="InterPro" id="IPR003660">
    <property type="entry name" value="HAMP_dom"/>
</dbReference>
<name>Q2FRZ9_METHJ</name>
<dbReference type="Pfam" id="PF02518">
    <property type="entry name" value="HATPase_c"/>
    <property type="match status" value="1"/>
</dbReference>
<evidence type="ECO:0000256" key="4">
    <source>
        <dbReference type="ARBA" id="ARBA00022553"/>
    </source>
</evidence>
<dbReference type="InterPro" id="IPR005467">
    <property type="entry name" value="His_kinase_dom"/>
</dbReference>